<evidence type="ECO:0000313" key="3">
    <source>
        <dbReference type="Proteomes" id="UP000027982"/>
    </source>
</evidence>
<feature type="domain" description="DinB-like" evidence="1">
    <location>
        <begin position="22"/>
        <end position="150"/>
    </location>
</feature>
<dbReference type="EMBL" id="CP007139">
    <property type="protein sequence ID" value="AIE86122.1"/>
    <property type="molecule type" value="Genomic_DNA"/>
</dbReference>
<sequence>MDTAVTSSPIVEQAKQYTVICKDRLLKTLSFIPDDKLDWAPAPTCKSALRIAAHCGVSNGNFLAIIAGAKFPEISREEMIAMAMEAEKAVTTREQAIALIEQSSQAVLDALDSLTPEQIEMVIETPFITAPMPFWMNLPGRHMDNHASQIDYLQTCWGDMVWHL</sequence>
<dbReference type="InterPro" id="IPR024775">
    <property type="entry name" value="DinB-like"/>
</dbReference>
<evidence type="ECO:0000259" key="1">
    <source>
        <dbReference type="Pfam" id="PF12867"/>
    </source>
</evidence>
<keyword evidence="3" id="KW-1185">Reference proteome</keyword>
<dbReference type="OrthoDB" id="9793216at2"/>
<dbReference type="Proteomes" id="UP000027982">
    <property type="component" value="Chromosome"/>
</dbReference>
<dbReference type="InterPro" id="IPR034660">
    <property type="entry name" value="DinB/YfiT-like"/>
</dbReference>
<dbReference type="HOGENOM" id="CLU_1616557_0_0_0"/>
<protein>
    <recommendedName>
        <fullName evidence="1">DinB-like domain-containing protein</fullName>
    </recommendedName>
</protein>
<dbReference type="KEGG" id="fgi:OP10G_2754"/>
<dbReference type="SUPFAM" id="SSF109854">
    <property type="entry name" value="DinB/YfiT-like putative metalloenzymes"/>
    <property type="match status" value="1"/>
</dbReference>
<gene>
    <name evidence="2" type="ORF">OP10G_2754</name>
</gene>
<proteinExistence type="predicted"/>
<dbReference type="STRING" id="661478.OP10G_2754"/>
<evidence type="ECO:0000313" key="2">
    <source>
        <dbReference type="EMBL" id="AIE86122.1"/>
    </source>
</evidence>
<organism evidence="2 3">
    <name type="scientific">Fimbriimonas ginsengisoli Gsoil 348</name>
    <dbReference type="NCBI Taxonomy" id="661478"/>
    <lineage>
        <taxon>Bacteria</taxon>
        <taxon>Bacillati</taxon>
        <taxon>Armatimonadota</taxon>
        <taxon>Fimbriimonadia</taxon>
        <taxon>Fimbriimonadales</taxon>
        <taxon>Fimbriimonadaceae</taxon>
        <taxon>Fimbriimonas</taxon>
    </lineage>
</organism>
<name>A0A068NS14_FIMGI</name>
<dbReference type="Gene3D" id="1.20.120.450">
    <property type="entry name" value="dinb family like domain"/>
    <property type="match status" value="1"/>
</dbReference>
<dbReference type="RefSeq" id="WP_025225335.1">
    <property type="nucleotide sequence ID" value="NZ_CP007139.1"/>
</dbReference>
<reference evidence="2 3" key="1">
    <citation type="journal article" date="2014" name="PLoS ONE">
        <title>The first complete genome sequence of the class fimbriimonadia in the phylum armatimonadetes.</title>
        <authorList>
            <person name="Hu Z.Y."/>
            <person name="Wang Y.Z."/>
            <person name="Im W.T."/>
            <person name="Wang S.Y."/>
            <person name="Zhao G.P."/>
            <person name="Zheng H.J."/>
            <person name="Quan Z.X."/>
        </authorList>
    </citation>
    <scope>NUCLEOTIDE SEQUENCE [LARGE SCALE GENOMIC DNA]</scope>
    <source>
        <strain evidence="2">Gsoil 348</strain>
    </source>
</reference>
<dbReference type="Pfam" id="PF12867">
    <property type="entry name" value="DinB_2"/>
    <property type="match status" value="1"/>
</dbReference>
<dbReference type="AlphaFoldDB" id="A0A068NS14"/>
<accession>A0A068NS14</accession>